<comment type="caution">
    <text evidence="2">The sequence shown here is derived from an EMBL/GenBank/DDBJ whole genome shotgun (WGS) entry which is preliminary data.</text>
</comment>
<evidence type="ECO:0000313" key="2">
    <source>
        <dbReference type="EMBL" id="KAJ1960441.1"/>
    </source>
</evidence>
<dbReference type="InterPro" id="IPR018794">
    <property type="entry name" value="UPF0538"/>
</dbReference>
<dbReference type="Pfam" id="PF10209">
    <property type="entry name" value="DUF2340"/>
    <property type="match status" value="1"/>
</dbReference>
<proteinExistence type="inferred from homology"/>
<evidence type="ECO:0000256" key="1">
    <source>
        <dbReference type="ARBA" id="ARBA00007176"/>
    </source>
</evidence>
<comment type="similarity">
    <text evidence="1">Belongs to the UPF0538 family.</text>
</comment>
<evidence type="ECO:0000313" key="3">
    <source>
        <dbReference type="Proteomes" id="UP001150925"/>
    </source>
</evidence>
<protein>
    <submittedName>
        <fullName evidence="2">Uncharacterized protein</fullName>
    </submittedName>
</protein>
<sequence>MAENGPRSDTSTHGTLTVRLIKSFEYRTFKNVVLHNIDFANLTVGDIRARVDKEIQTGSGMKPFRNVAFDTLKIYTQAHGAKTNNLIINLDHDDWFLSNDHDILDYRGIGHETEISYFNREAYERFKLNPEVKW</sequence>
<keyword evidence="3" id="KW-1185">Reference proteome</keyword>
<dbReference type="OrthoDB" id="937at2759"/>
<dbReference type="PANTHER" id="PTHR18444:SF9">
    <property type="entry name" value="UPF0538 PROTEIN C2ORF76"/>
    <property type="match status" value="1"/>
</dbReference>
<name>A0A9W8AQ84_9FUNG</name>
<reference evidence="2" key="1">
    <citation type="submission" date="2022-07" db="EMBL/GenBank/DDBJ databases">
        <title>Phylogenomic reconstructions and comparative analyses of Kickxellomycotina fungi.</title>
        <authorList>
            <person name="Reynolds N.K."/>
            <person name="Stajich J.E."/>
            <person name="Barry K."/>
            <person name="Grigoriev I.V."/>
            <person name="Crous P."/>
            <person name="Smith M.E."/>
        </authorList>
    </citation>
    <scope>NUCLEOTIDE SEQUENCE</scope>
    <source>
        <strain evidence="2">RSA 1196</strain>
    </source>
</reference>
<dbReference type="EMBL" id="JANBPY010001341">
    <property type="protein sequence ID" value="KAJ1960441.1"/>
    <property type="molecule type" value="Genomic_DNA"/>
</dbReference>
<gene>
    <name evidence="2" type="ORF">IWQ62_004233</name>
</gene>
<dbReference type="PANTHER" id="PTHR18444">
    <property type="entry name" value="UPF0538 FAMILY MEMBER"/>
    <property type="match status" value="1"/>
</dbReference>
<accession>A0A9W8AQ84</accession>
<dbReference type="AlphaFoldDB" id="A0A9W8AQ84"/>
<organism evidence="2 3">
    <name type="scientific">Dispira parvispora</name>
    <dbReference type="NCBI Taxonomy" id="1520584"/>
    <lineage>
        <taxon>Eukaryota</taxon>
        <taxon>Fungi</taxon>
        <taxon>Fungi incertae sedis</taxon>
        <taxon>Zoopagomycota</taxon>
        <taxon>Kickxellomycotina</taxon>
        <taxon>Dimargaritomycetes</taxon>
        <taxon>Dimargaritales</taxon>
        <taxon>Dimargaritaceae</taxon>
        <taxon>Dispira</taxon>
    </lineage>
</organism>
<dbReference type="Proteomes" id="UP001150925">
    <property type="component" value="Unassembled WGS sequence"/>
</dbReference>